<dbReference type="Proteomes" id="UP001201812">
    <property type="component" value="Unassembled WGS sequence"/>
</dbReference>
<feature type="transmembrane region" description="Helical" evidence="1">
    <location>
        <begin position="187"/>
        <end position="209"/>
    </location>
</feature>
<protein>
    <submittedName>
        <fullName evidence="2">Uncharacterized protein</fullName>
    </submittedName>
</protein>
<feature type="transmembrane region" description="Helical" evidence="1">
    <location>
        <begin position="94"/>
        <end position="118"/>
    </location>
</feature>
<sequence>MSSKRPYLTYLCFVEVWIAVICQAVSIVLMAHLIYCAYSKSWFFVLRSELSKSLLVYLYTHVIFSSAGIGYHIYLVVRWHAPGAGVEPHYDPTWLYWTGLWSLNYMTIAPSAVLLLTLDRCLTLSLPFYYTRAVQDRVIGVGICVIAMCYSASTCAFLMELPLQEKQTANCETFSCVNVKHLVMPQVFAKVVISTINLIGSCYFFYLLRKARRYKSIKDRVVKYTIVLEILFDMFPAYFTFFFNLIMRDTSANYIGSFGGTLCPVDAALCSIFYSFVLLQRRSSPWEYHRRNTQTSPDVVVVKRLSQHGGMNYPMKIHVKNESINDT</sequence>
<comment type="caution">
    <text evidence="2">The sequence shown here is derived from an EMBL/GenBank/DDBJ whole genome shotgun (WGS) entry which is preliminary data.</text>
</comment>
<keyword evidence="3" id="KW-1185">Reference proteome</keyword>
<keyword evidence="1" id="KW-0812">Transmembrane</keyword>
<keyword evidence="1" id="KW-1133">Transmembrane helix</keyword>
<feature type="transmembrane region" description="Helical" evidence="1">
    <location>
        <begin position="16"/>
        <end position="38"/>
    </location>
</feature>
<reference evidence="2" key="1">
    <citation type="submission" date="2022-01" db="EMBL/GenBank/DDBJ databases">
        <title>Genome Sequence Resource for Two Populations of Ditylenchus destructor, the Migratory Endoparasitic Phytonematode.</title>
        <authorList>
            <person name="Zhang H."/>
            <person name="Lin R."/>
            <person name="Xie B."/>
        </authorList>
    </citation>
    <scope>NUCLEOTIDE SEQUENCE</scope>
    <source>
        <strain evidence="2">BazhouSP</strain>
    </source>
</reference>
<keyword evidence="1" id="KW-0472">Membrane</keyword>
<dbReference type="AlphaFoldDB" id="A0AAD4QXD6"/>
<organism evidence="2 3">
    <name type="scientific">Ditylenchus destructor</name>
    <dbReference type="NCBI Taxonomy" id="166010"/>
    <lineage>
        <taxon>Eukaryota</taxon>
        <taxon>Metazoa</taxon>
        <taxon>Ecdysozoa</taxon>
        <taxon>Nematoda</taxon>
        <taxon>Chromadorea</taxon>
        <taxon>Rhabditida</taxon>
        <taxon>Tylenchina</taxon>
        <taxon>Tylenchomorpha</taxon>
        <taxon>Sphaerularioidea</taxon>
        <taxon>Anguinidae</taxon>
        <taxon>Anguininae</taxon>
        <taxon>Ditylenchus</taxon>
    </lineage>
</organism>
<feature type="transmembrane region" description="Helical" evidence="1">
    <location>
        <begin position="221"/>
        <end position="243"/>
    </location>
</feature>
<dbReference type="EMBL" id="JAKKPZ010000360">
    <property type="protein sequence ID" value="KAI1695951.1"/>
    <property type="molecule type" value="Genomic_DNA"/>
</dbReference>
<proteinExistence type="predicted"/>
<feature type="transmembrane region" description="Helical" evidence="1">
    <location>
        <begin position="54"/>
        <end position="74"/>
    </location>
</feature>
<gene>
    <name evidence="2" type="ORF">DdX_19303</name>
</gene>
<name>A0AAD4QXD6_9BILA</name>
<feature type="transmembrane region" description="Helical" evidence="1">
    <location>
        <begin position="255"/>
        <end position="279"/>
    </location>
</feature>
<evidence type="ECO:0000256" key="1">
    <source>
        <dbReference type="SAM" id="Phobius"/>
    </source>
</evidence>
<evidence type="ECO:0000313" key="3">
    <source>
        <dbReference type="Proteomes" id="UP001201812"/>
    </source>
</evidence>
<evidence type="ECO:0000313" key="2">
    <source>
        <dbReference type="EMBL" id="KAI1695951.1"/>
    </source>
</evidence>
<accession>A0AAD4QXD6</accession>
<feature type="transmembrane region" description="Helical" evidence="1">
    <location>
        <begin position="138"/>
        <end position="159"/>
    </location>
</feature>